<dbReference type="PANTHER" id="PTHR43047">
    <property type="entry name" value="TWO-COMPONENT HISTIDINE PROTEIN KINASE"/>
    <property type="match status" value="1"/>
</dbReference>
<dbReference type="InterPro" id="IPR003594">
    <property type="entry name" value="HATPase_dom"/>
</dbReference>
<reference evidence="14" key="1">
    <citation type="submission" date="2011-03" db="EMBL/GenBank/DDBJ databases">
        <title>Draft genome sequence of Brevundimonas diminuta.</title>
        <authorList>
            <person name="Brown P.J.B."/>
            <person name="Buechlein A."/>
            <person name="Hemmerich C."/>
            <person name="Brun Y.V."/>
        </authorList>
    </citation>
    <scope>NUCLEOTIDE SEQUENCE [LARGE SCALE GENOMIC DNA]</scope>
    <source>
        <strain evidence="14">C19</strain>
    </source>
</reference>
<comment type="catalytic activity">
    <reaction evidence="1">
        <text>ATP + protein L-histidine = ADP + protein N-phospho-L-histidine.</text>
        <dbReference type="EC" id="2.7.13.3"/>
    </reaction>
</comment>
<dbReference type="Pfam" id="PF00512">
    <property type="entry name" value="HisKA"/>
    <property type="match status" value="1"/>
</dbReference>
<sequence length="873" mass="96138">MAGKATHELTGVSLRRLLTRPSNFVMGSHVLPPLALTGSVHEVELDIVGPDNINVPVTASAMRRLKNGASVDMFSFMPAKGRRGFTQEFLLAKSLLDRRQAYLDLAEKLAKVGHWHVDLKTTQSTWSPEVYAIHGCDPAGYQPNLDDGISFYHPDDRASVAGAIAEALESKATFSFRKRLIRRDTGDVRIVDSVGLGEFDHAGQAVAIFGVFKDVTDLVAAQVKLEESEAQYRLLAERSNDIVALFDLEGTFQYLSPSIEEILGYRPDSFVGRSTRDLIYAEDYDRTLAVFATYLRERDWKRPLRVRYRVRHANGALRWMEANPRPIFDAAADRIIGFQDVVRDVTETVEALERIQASETRHRLLADHMPGMVAYWDNTLVCRFANRAYEEWFGRTAEEMIGLDMPSLMGPELFARNERYILGALAGAQQSFERALTKANGATGYTWAQYLPDRDENGAVRGFYVLVTDITALKTKELALEEANAALVVAREKAEVAAEAKANFLATMSHEIRTPLTSIIGFSGLMADLNPEGSENARYSQRIYSAGHNLLTLINGILDHAKMDAGQLRLKPTACNVASIIDDVTGLLTVQAKAKSLDLRVDVADDLPSAMLLDEIRFRQILQNLIGNAIKFTVKGHVEVKAVPIASAEGATLRIAVSDTGPGISLEGQAQLFKKFSQVDRKAGETQTGTGLGLLICRQLVELMDGAINVESTVGHGTSFIVDIPIKRDAEMGQREFVPDEDNAQLMTHNRILVVDDDDASREFVTTVLRSEGYDVMTADNGDKAMGVAIRHSFDLIFMDINMPGMDGYLATAGIRISNARNSVVPIIALTANPADAQQRSIDAGMNDVVAKPVKPATLLTTAARWLSHQKDR</sequence>
<dbReference type="InterPro" id="IPR001610">
    <property type="entry name" value="PAC"/>
</dbReference>
<dbReference type="Gene3D" id="3.30.450.20">
    <property type="entry name" value="PAS domain"/>
    <property type="match status" value="3"/>
</dbReference>
<keyword evidence="14" id="KW-1185">Reference proteome</keyword>
<feature type="domain" description="PAC" evidence="12">
    <location>
        <begin position="430"/>
        <end position="482"/>
    </location>
</feature>
<dbReference type="STRING" id="715226.ABI_46700"/>
<dbReference type="Pfam" id="PF02518">
    <property type="entry name" value="HATPase_c"/>
    <property type="match status" value="1"/>
</dbReference>
<dbReference type="CDD" id="cd00130">
    <property type="entry name" value="PAS"/>
    <property type="match status" value="2"/>
</dbReference>
<feature type="modified residue" description="4-aspartylphosphate" evidence="7">
    <location>
        <position position="800"/>
    </location>
</feature>
<dbReference type="SUPFAM" id="SSF47384">
    <property type="entry name" value="Homodimeric domain of signal transducing histidine kinase"/>
    <property type="match status" value="1"/>
</dbReference>
<dbReference type="SMART" id="SM00388">
    <property type="entry name" value="HisKA"/>
    <property type="match status" value="1"/>
</dbReference>
<dbReference type="Gene3D" id="3.40.50.2300">
    <property type="match status" value="1"/>
</dbReference>
<dbReference type="CDD" id="cd00082">
    <property type="entry name" value="HisKA"/>
    <property type="match status" value="1"/>
</dbReference>
<feature type="domain" description="PAS" evidence="11">
    <location>
        <begin position="228"/>
        <end position="298"/>
    </location>
</feature>
<evidence type="ECO:0000259" key="10">
    <source>
        <dbReference type="PROSITE" id="PS50110"/>
    </source>
</evidence>
<dbReference type="SUPFAM" id="SSF55874">
    <property type="entry name" value="ATPase domain of HSP90 chaperone/DNA topoisomerase II/histidine kinase"/>
    <property type="match status" value="1"/>
</dbReference>
<protein>
    <recommendedName>
        <fullName evidence="2">histidine kinase</fullName>
        <ecNumber evidence="2">2.7.13.3</ecNumber>
    </recommendedName>
</protein>
<dbReference type="InterPro" id="IPR005467">
    <property type="entry name" value="His_kinase_dom"/>
</dbReference>
<dbReference type="Gene3D" id="3.30.565.10">
    <property type="entry name" value="Histidine kinase-like ATPase, C-terminal domain"/>
    <property type="match status" value="1"/>
</dbReference>
<dbReference type="GO" id="GO:0009927">
    <property type="term" value="F:histidine phosphotransfer kinase activity"/>
    <property type="evidence" value="ECO:0007669"/>
    <property type="project" value="TreeGrafter"/>
</dbReference>
<dbReference type="eggNOG" id="COG2205">
    <property type="taxonomic scope" value="Bacteria"/>
</dbReference>
<keyword evidence="8" id="KW-0175">Coiled coil</keyword>
<evidence type="ECO:0000259" key="12">
    <source>
        <dbReference type="PROSITE" id="PS50113"/>
    </source>
</evidence>
<evidence type="ECO:0000256" key="3">
    <source>
        <dbReference type="ARBA" id="ARBA00022553"/>
    </source>
</evidence>
<keyword evidence="3 7" id="KW-0597">Phosphoprotein</keyword>
<feature type="domain" description="Histidine kinase" evidence="9">
    <location>
        <begin position="507"/>
        <end position="728"/>
    </location>
</feature>
<dbReference type="InterPro" id="IPR013655">
    <property type="entry name" value="PAS_fold_3"/>
</dbReference>
<organism evidence="13 14">
    <name type="scientific">Asticcacaulis biprosthecium C19</name>
    <dbReference type="NCBI Taxonomy" id="715226"/>
    <lineage>
        <taxon>Bacteria</taxon>
        <taxon>Pseudomonadati</taxon>
        <taxon>Pseudomonadota</taxon>
        <taxon>Alphaproteobacteria</taxon>
        <taxon>Caulobacterales</taxon>
        <taxon>Caulobacteraceae</taxon>
        <taxon>Asticcacaulis</taxon>
    </lineage>
</organism>
<dbReference type="HOGENOM" id="CLU_000445_114_15_5"/>
<dbReference type="PROSITE" id="PS50109">
    <property type="entry name" value="HIS_KIN"/>
    <property type="match status" value="1"/>
</dbReference>
<dbReference type="SMART" id="SM00387">
    <property type="entry name" value="HATPase_c"/>
    <property type="match status" value="1"/>
</dbReference>
<dbReference type="AlphaFoldDB" id="F4QU21"/>
<feature type="domain" description="Response regulatory" evidence="10">
    <location>
        <begin position="751"/>
        <end position="867"/>
    </location>
</feature>
<dbReference type="Gene3D" id="1.10.287.130">
    <property type="match status" value="1"/>
</dbReference>
<dbReference type="SUPFAM" id="SSF55785">
    <property type="entry name" value="PYP-like sensor domain (PAS domain)"/>
    <property type="match status" value="3"/>
</dbReference>
<dbReference type="InterPro" id="IPR036890">
    <property type="entry name" value="HATPase_C_sf"/>
</dbReference>
<dbReference type="CDD" id="cd17546">
    <property type="entry name" value="REC_hyHK_CKI1_RcsC-like"/>
    <property type="match status" value="1"/>
</dbReference>
<evidence type="ECO:0000313" key="14">
    <source>
        <dbReference type="Proteomes" id="UP000006512"/>
    </source>
</evidence>
<dbReference type="FunFam" id="3.30.565.10:FF:000010">
    <property type="entry name" value="Sensor histidine kinase RcsC"/>
    <property type="match status" value="1"/>
</dbReference>
<keyword evidence="6" id="KW-0902">Two-component regulatory system</keyword>
<dbReference type="InterPro" id="IPR036097">
    <property type="entry name" value="HisK_dim/P_sf"/>
</dbReference>
<keyword evidence="4" id="KW-0808">Transferase</keyword>
<evidence type="ECO:0000256" key="6">
    <source>
        <dbReference type="ARBA" id="ARBA00023012"/>
    </source>
</evidence>
<evidence type="ECO:0000256" key="4">
    <source>
        <dbReference type="ARBA" id="ARBA00022679"/>
    </source>
</evidence>
<dbReference type="PRINTS" id="PR00344">
    <property type="entry name" value="BCTRLSENSOR"/>
</dbReference>
<dbReference type="EC" id="2.7.13.3" evidence="2"/>
<evidence type="ECO:0000256" key="5">
    <source>
        <dbReference type="ARBA" id="ARBA00022777"/>
    </source>
</evidence>
<dbReference type="EMBL" id="GL883081">
    <property type="protein sequence ID" value="EGF89321.1"/>
    <property type="molecule type" value="Genomic_DNA"/>
</dbReference>
<dbReference type="SMART" id="SM00091">
    <property type="entry name" value="PAS"/>
    <property type="match status" value="2"/>
</dbReference>
<dbReference type="NCBIfam" id="TIGR00229">
    <property type="entry name" value="sensory_box"/>
    <property type="match status" value="2"/>
</dbReference>
<dbReference type="Pfam" id="PF00072">
    <property type="entry name" value="Response_reg"/>
    <property type="match status" value="1"/>
</dbReference>
<dbReference type="InterPro" id="IPR000014">
    <property type="entry name" value="PAS"/>
</dbReference>
<dbReference type="Pfam" id="PF08447">
    <property type="entry name" value="PAS_3"/>
    <property type="match status" value="2"/>
</dbReference>
<evidence type="ECO:0000256" key="7">
    <source>
        <dbReference type="PROSITE-ProRule" id="PRU00169"/>
    </source>
</evidence>
<dbReference type="InterPro" id="IPR013656">
    <property type="entry name" value="PAS_4"/>
</dbReference>
<accession>F4QU21</accession>
<dbReference type="GO" id="GO:0005886">
    <property type="term" value="C:plasma membrane"/>
    <property type="evidence" value="ECO:0007669"/>
    <property type="project" value="TreeGrafter"/>
</dbReference>
<evidence type="ECO:0000259" key="11">
    <source>
        <dbReference type="PROSITE" id="PS50112"/>
    </source>
</evidence>
<dbReference type="SMART" id="SM00086">
    <property type="entry name" value="PAC"/>
    <property type="match status" value="3"/>
</dbReference>
<dbReference type="PROSITE" id="PS50113">
    <property type="entry name" value="PAC"/>
    <property type="match status" value="3"/>
</dbReference>
<dbReference type="Proteomes" id="UP000006512">
    <property type="component" value="Unassembled WGS sequence"/>
</dbReference>
<proteinExistence type="predicted"/>
<dbReference type="PROSITE" id="PS50110">
    <property type="entry name" value="RESPONSE_REGULATORY"/>
    <property type="match status" value="1"/>
</dbReference>
<dbReference type="Pfam" id="PF08448">
    <property type="entry name" value="PAS_4"/>
    <property type="match status" value="1"/>
</dbReference>
<dbReference type="InterPro" id="IPR011006">
    <property type="entry name" value="CheY-like_superfamily"/>
</dbReference>
<dbReference type="GO" id="GO:0000155">
    <property type="term" value="F:phosphorelay sensor kinase activity"/>
    <property type="evidence" value="ECO:0007669"/>
    <property type="project" value="InterPro"/>
</dbReference>
<name>F4QU21_9CAUL</name>
<feature type="domain" description="PAC" evidence="12">
    <location>
        <begin position="174"/>
        <end position="227"/>
    </location>
</feature>
<evidence type="ECO:0000256" key="2">
    <source>
        <dbReference type="ARBA" id="ARBA00012438"/>
    </source>
</evidence>
<evidence type="ECO:0000259" key="9">
    <source>
        <dbReference type="PROSITE" id="PS50109"/>
    </source>
</evidence>
<feature type="coiled-coil region" evidence="8">
    <location>
        <begin position="473"/>
        <end position="500"/>
    </location>
</feature>
<evidence type="ECO:0000313" key="13">
    <source>
        <dbReference type="EMBL" id="EGF89321.1"/>
    </source>
</evidence>
<gene>
    <name evidence="13" type="ORF">ABI_46700</name>
</gene>
<dbReference type="PANTHER" id="PTHR43047:SF72">
    <property type="entry name" value="OSMOSENSING HISTIDINE PROTEIN KINASE SLN1"/>
    <property type="match status" value="1"/>
</dbReference>
<dbReference type="InterPro" id="IPR004358">
    <property type="entry name" value="Sig_transdc_His_kin-like_C"/>
</dbReference>
<dbReference type="SUPFAM" id="SSF52172">
    <property type="entry name" value="CheY-like"/>
    <property type="match status" value="1"/>
</dbReference>
<dbReference type="InterPro" id="IPR003661">
    <property type="entry name" value="HisK_dim/P_dom"/>
</dbReference>
<feature type="domain" description="PAC" evidence="12">
    <location>
        <begin position="304"/>
        <end position="357"/>
    </location>
</feature>
<dbReference type="InterPro" id="IPR001789">
    <property type="entry name" value="Sig_transdc_resp-reg_receiver"/>
</dbReference>
<dbReference type="InterPro" id="IPR000700">
    <property type="entry name" value="PAS-assoc_C"/>
</dbReference>
<dbReference type="InterPro" id="IPR035965">
    <property type="entry name" value="PAS-like_dom_sf"/>
</dbReference>
<evidence type="ECO:0000256" key="1">
    <source>
        <dbReference type="ARBA" id="ARBA00000085"/>
    </source>
</evidence>
<evidence type="ECO:0000256" key="8">
    <source>
        <dbReference type="SAM" id="Coils"/>
    </source>
</evidence>
<dbReference type="SMART" id="SM00448">
    <property type="entry name" value="REC"/>
    <property type="match status" value="1"/>
</dbReference>
<dbReference type="CDD" id="cd16922">
    <property type="entry name" value="HATPase_EvgS-ArcB-TorS-like"/>
    <property type="match status" value="1"/>
</dbReference>
<keyword evidence="5" id="KW-0418">Kinase</keyword>
<dbReference type="PROSITE" id="PS50112">
    <property type="entry name" value="PAS"/>
    <property type="match status" value="1"/>
</dbReference>